<dbReference type="InterPro" id="IPR000515">
    <property type="entry name" value="MetI-like"/>
</dbReference>
<feature type="transmembrane region" description="Helical" evidence="7">
    <location>
        <begin position="184"/>
        <end position="206"/>
    </location>
</feature>
<dbReference type="CDD" id="cd06261">
    <property type="entry name" value="TM_PBP2"/>
    <property type="match status" value="1"/>
</dbReference>
<dbReference type="AlphaFoldDB" id="A0A2N5HVP1"/>
<dbReference type="PANTHER" id="PTHR43744">
    <property type="entry name" value="ABC TRANSPORTER PERMEASE PROTEIN MG189-RELATED-RELATED"/>
    <property type="match status" value="1"/>
</dbReference>
<comment type="caution">
    <text evidence="9">The sequence shown here is derived from an EMBL/GenBank/DDBJ whole genome shotgun (WGS) entry which is preliminary data.</text>
</comment>
<evidence type="ECO:0000256" key="2">
    <source>
        <dbReference type="ARBA" id="ARBA00022448"/>
    </source>
</evidence>
<keyword evidence="10" id="KW-1185">Reference proteome</keyword>
<name>A0A2N5HVP1_9BACI</name>
<feature type="domain" description="ABC transmembrane type-1" evidence="8">
    <location>
        <begin position="74"/>
        <end position="263"/>
    </location>
</feature>
<feature type="transmembrane region" description="Helical" evidence="7">
    <location>
        <begin position="12"/>
        <end position="35"/>
    </location>
</feature>
<organism evidence="9 10">
    <name type="scientific">Neobacillus cucumis</name>
    <dbReference type="NCBI Taxonomy" id="1740721"/>
    <lineage>
        <taxon>Bacteria</taxon>
        <taxon>Bacillati</taxon>
        <taxon>Bacillota</taxon>
        <taxon>Bacilli</taxon>
        <taxon>Bacillales</taxon>
        <taxon>Bacillaceae</taxon>
        <taxon>Neobacillus</taxon>
    </lineage>
</organism>
<keyword evidence="4 7" id="KW-0812">Transmembrane</keyword>
<keyword evidence="6 7" id="KW-0472">Membrane</keyword>
<evidence type="ECO:0000256" key="5">
    <source>
        <dbReference type="ARBA" id="ARBA00022989"/>
    </source>
</evidence>
<keyword evidence="3" id="KW-1003">Cell membrane</keyword>
<reference evidence="9 10" key="1">
    <citation type="submission" date="2017-11" db="EMBL/GenBank/DDBJ databases">
        <title>Comparitive Functional Genomics of Dry Heat Resistant strains isolated from the Viking Spacecraft.</title>
        <authorList>
            <person name="Seuylemezian A."/>
            <person name="Cooper K."/>
            <person name="Vaishampayan P."/>
        </authorList>
    </citation>
    <scope>NUCLEOTIDE SEQUENCE [LARGE SCALE GENOMIC DNA]</scope>
    <source>
        <strain evidence="9 10">V32-6</strain>
    </source>
</reference>
<evidence type="ECO:0000256" key="6">
    <source>
        <dbReference type="ARBA" id="ARBA00023136"/>
    </source>
</evidence>
<feature type="transmembrane region" description="Helical" evidence="7">
    <location>
        <begin position="78"/>
        <end position="99"/>
    </location>
</feature>
<dbReference type="PANTHER" id="PTHR43744:SF2">
    <property type="entry name" value="ARABINOOLIGOSACCHARIDES TRANSPORT SYSTEM PERMEASE PROTEIN ARAQ"/>
    <property type="match status" value="1"/>
</dbReference>
<dbReference type="RefSeq" id="WP_101646163.1">
    <property type="nucleotide sequence ID" value="NZ_PGVE01000012.1"/>
</dbReference>
<dbReference type="OrthoDB" id="9771544at2"/>
<evidence type="ECO:0000313" key="9">
    <source>
        <dbReference type="EMBL" id="PLS09579.1"/>
    </source>
</evidence>
<gene>
    <name evidence="9" type="ORF">CVD27_01675</name>
</gene>
<feature type="transmembrane region" description="Helical" evidence="7">
    <location>
        <begin position="111"/>
        <end position="130"/>
    </location>
</feature>
<accession>A0A2N5HVP1</accession>
<keyword evidence="2 7" id="KW-0813">Transport</keyword>
<dbReference type="InterPro" id="IPR035906">
    <property type="entry name" value="MetI-like_sf"/>
</dbReference>
<proteinExistence type="inferred from homology"/>
<dbReference type="GO" id="GO:0005886">
    <property type="term" value="C:plasma membrane"/>
    <property type="evidence" value="ECO:0007669"/>
    <property type="project" value="UniProtKB-SubCell"/>
</dbReference>
<dbReference type="Proteomes" id="UP000234950">
    <property type="component" value="Unassembled WGS sequence"/>
</dbReference>
<comment type="similarity">
    <text evidence="7">Belongs to the binding-protein-dependent transport system permease family.</text>
</comment>
<dbReference type="SUPFAM" id="SSF161098">
    <property type="entry name" value="MetI-like"/>
    <property type="match status" value="1"/>
</dbReference>
<keyword evidence="5 7" id="KW-1133">Transmembrane helix</keyword>
<evidence type="ECO:0000259" key="8">
    <source>
        <dbReference type="PROSITE" id="PS50928"/>
    </source>
</evidence>
<evidence type="ECO:0000256" key="7">
    <source>
        <dbReference type="RuleBase" id="RU363032"/>
    </source>
</evidence>
<evidence type="ECO:0000256" key="3">
    <source>
        <dbReference type="ARBA" id="ARBA00022475"/>
    </source>
</evidence>
<evidence type="ECO:0000256" key="4">
    <source>
        <dbReference type="ARBA" id="ARBA00022692"/>
    </source>
</evidence>
<evidence type="ECO:0000313" key="10">
    <source>
        <dbReference type="Proteomes" id="UP000234950"/>
    </source>
</evidence>
<dbReference type="Pfam" id="PF00528">
    <property type="entry name" value="BPD_transp_1"/>
    <property type="match status" value="1"/>
</dbReference>
<evidence type="ECO:0000256" key="1">
    <source>
        <dbReference type="ARBA" id="ARBA00004651"/>
    </source>
</evidence>
<comment type="subcellular location">
    <subcellularLocation>
        <location evidence="1 7">Cell membrane</location>
        <topology evidence="1 7">Multi-pass membrane protein</topology>
    </subcellularLocation>
</comment>
<feature type="transmembrane region" description="Helical" evidence="7">
    <location>
        <begin position="142"/>
        <end position="163"/>
    </location>
</feature>
<dbReference type="Gene3D" id="1.10.3720.10">
    <property type="entry name" value="MetI-like"/>
    <property type="match status" value="1"/>
</dbReference>
<sequence length="278" mass="31798">MQTKNKGISILLFIFFLVISLLVLFPFFAILLASFKPSTELMRFGLNLKLQRDLLSLHNYTQIFTQGKEYLLWYKNSIFITFLYTTLSLFFSSIVGYALGVYKFKGNNTIFVLVLIVLMIPIEIMMMPLYKEMIAFKLMNTYMGVVFPFIATPYAIFFFRQYAMGLPKDLLDAARMDGCNEYGIYFRIMAPIMKPAFGAMAILQAMHGWNNFLWPLIVLRTNDMFTLPIGLAGLISPYGTNYDLLISGSVLTIIPILVLFLFFQRYFISGLTLGGVKG</sequence>
<protein>
    <submittedName>
        <fullName evidence="9">Arabinose transporter permease</fullName>
    </submittedName>
</protein>
<dbReference type="GO" id="GO:0055085">
    <property type="term" value="P:transmembrane transport"/>
    <property type="evidence" value="ECO:0007669"/>
    <property type="project" value="InterPro"/>
</dbReference>
<feature type="transmembrane region" description="Helical" evidence="7">
    <location>
        <begin position="242"/>
        <end position="263"/>
    </location>
</feature>
<feature type="transmembrane region" description="Helical" evidence="7">
    <location>
        <begin position="212"/>
        <end position="235"/>
    </location>
</feature>
<dbReference type="EMBL" id="PGVE01000012">
    <property type="protein sequence ID" value="PLS09579.1"/>
    <property type="molecule type" value="Genomic_DNA"/>
</dbReference>
<dbReference type="PROSITE" id="PS50928">
    <property type="entry name" value="ABC_TM1"/>
    <property type="match status" value="1"/>
</dbReference>